<evidence type="ECO:0000313" key="5">
    <source>
        <dbReference type="EMBL" id="KAK2186687.1"/>
    </source>
</evidence>
<feature type="domain" description="Ig-like" evidence="4">
    <location>
        <begin position="104"/>
        <end position="192"/>
    </location>
</feature>
<protein>
    <recommendedName>
        <fullName evidence="4">Ig-like domain-containing protein</fullName>
    </recommendedName>
</protein>
<dbReference type="InterPro" id="IPR013783">
    <property type="entry name" value="Ig-like_fold"/>
</dbReference>
<dbReference type="InterPro" id="IPR013098">
    <property type="entry name" value="Ig_I-set"/>
</dbReference>
<dbReference type="Gene3D" id="2.60.40.10">
    <property type="entry name" value="Immunoglobulins"/>
    <property type="match status" value="2"/>
</dbReference>
<gene>
    <name evidence="5" type="ORF">NP493_191g03434</name>
</gene>
<dbReference type="PANTHER" id="PTHR47633">
    <property type="entry name" value="IMMUNOGLOBULIN"/>
    <property type="match status" value="1"/>
</dbReference>
<comment type="caution">
    <text evidence="5">The sequence shown here is derived from an EMBL/GenBank/DDBJ whole genome shotgun (WGS) entry which is preliminary data.</text>
</comment>
<dbReference type="Proteomes" id="UP001209878">
    <property type="component" value="Unassembled WGS sequence"/>
</dbReference>
<keyword evidence="2" id="KW-0963">Cytoplasm</keyword>
<evidence type="ECO:0000256" key="3">
    <source>
        <dbReference type="ARBA" id="ARBA00023319"/>
    </source>
</evidence>
<comment type="subcellular location">
    <subcellularLocation>
        <location evidence="1">Cytoplasm</location>
    </subcellularLocation>
</comment>
<dbReference type="Pfam" id="PF07679">
    <property type="entry name" value="I-set"/>
    <property type="match status" value="2"/>
</dbReference>
<dbReference type="AlphaFoldDB" id="A0AAD9P205"/>
<sequence length="272" mass="30658">MEPPVFTQKPKNKDVKEGAKAKFEAKVKGKPLPEITWFRAEEKLEATETVKLTTSEVQGHVETSVIFDNCSLADAADIKVVATNPAGEESCGATLTVQIKKEKPAFLKKPDDTEVVEQEDARFETTVTAKPEPTVEWFRGDKLLEPSEHIVYEKEGDNYALIIKGVELKEAGKYSVKATNEVGNISAKAKLKVKGNYYPWVTTSNICDNPLDRFNQYKLALLTTYKQFHVYQNIYTCLNYLISAGTYVNLNIISRRNNFLLLGYRSNCCDIR</sequence>
<keyword evidence="6" id="KW-1185">Reference proteome</keyword>
<dbReference type="InterPro" id="IPR003599">
    <property type="entry name" value="Ig_sub"/>
</dbReference>
<dbReference type="EMBL" id="JAODUO010000192">
    <property type="protein sequence ID" value="KAK2186687.1"/>
    <property type="molecule type" value="Genomic_DNA"/>
</dbReference>
<evidence type="ECO:0000256" key="2">
    <source>
        <dbReference type="ARBA" id="ARBA00022490"/>
    </source>
</evidence>
<evidence type="ECO:0000256" key="1">
    <source>
        <dbReference type="ARBA" id="ARBA00004496"/>
    </source>
</evidence>
<evidence type="ECO:0000313" key="6">
    <source>
        <dbReference type="Proteomes" id="UP001209878"/>
    </source>
</evidence>
<dbReference type="SMART" id="SM00409">
    <property type="entry name" value="IG"/>
    <property type="match status" value="2"/>
</dbReference>
<accession>A0AAD9P205</accession>
<evidence type="ECO:0000259" key="4">
    <source>
        <dbReference type="PROSITE" id="PS50835"/>
    </source>
</evidence>
<organism evidence="5 6">
    <name type="scientific">Ridgeia piscesae</name>
    <name type="common">Tubeworm</name>
    <dbReference type="NCBI Taxonomy" id="27915"/>
    <lineage>
        <taxon>Eukaryota</taxon>
        <taxon>Metazoa</taxon>
        <taxon>Spiralia</taxon>
        <taxon>Lophotrochozoa</taxon>
        <taxon>Annelida</taxon>
        <taxon>Polychaeta</taxon>
        <taxon>Sedentaria</taxon>
        <taxon>Canalipalpata</taxon>
        <taxon>Sabellida</taxon>
        <taxon>Siboglinidae</taxon>
        <taxon>Ridgeia</taxon>
    </lineage>
</organism>
<dbReference type="GO" id="GO:0005737">
    <property type="term" value="C:cytoplasm"/>
    <property type="evidence" value="ECO:0007669"/>
    <property type="project" value="UniProtKB-SubCell"/>
</dbReference>
<reference evidence="5" key="1">
    <citation type="journal article" date="2023" name="Mol. Biol. Evol.">
        <title>Third-Generation Sequencing Reveals the Adaptive Role of the Epigenome in Three Deep-Sea Polychaetes.</title>
        <authorList>
            <person name="Perez M."/>
            <person name="Aroh O."/>
            <person name="Sun Y."/>
            <person name="Lan Y."/>
            <person name="Juniper S.K."/>
            <person name="Young C.R."/>
            <person name="Angers B."/>
            <person name="Qian P.Y."/>
        </authorList>
    </citation>
    <scope>NUCLEOTIDE SEQUENCE</scope>
    <source>
        <strain evidence="5">R07B-5</strain>
    </source>
</reference>
<feature type="domain" description="Ig-like" evidence="4">
    <location>
        <begin position="4"/>
        <end position="96"/>
    </location>
</feature>
<dbReference type="PANTHER" id="PTHR47633:SF4">
    <property type="entry name" value="MYOPALLADIN ISOFORM X1"/>
    <property type="match status" value="1"/>
</dbReference>
<dbReference type="FunFam" id="2.60.40.10:FF:000425">
    <property type="entry name" value="Myosin light chain kinase"/>
    <property type="match status" value="2"/>
</dbReference>
<keyword evidence="3" id="KW-0393">Immunoglobulin domain</keyword>
<dbReference type="PROSITE" id="PS50835">
    <property type="entry name" value="IG_LIKE"/>
    <property type="match status" value="2"/>
</dbReference>
<dbReference type="InterPro" id="IPR007110">
    <property type="entry name" value="Ig-like_dom"/>
</dbReference>
<name>A0AAD9P205_RIDPI</name>
<dbReference type="InterPro" id="IPR036179">
    <property type="entry name" value="Ig-like_dom_sf"/>
</dbReference>
<proteinExistence type="predicted"/>
<dbReference type="SUPFAM" id="SSF48726">
    <property type="entry name" value="Immunoglobulin"/>
    <property type="match status" value="2"/>
</dbReference>